<dbReference type="EMBL" id="RBNJ01012767">
    <property type="protein sequence ID" value="RUS25510.1"/>
    <property type="molecule type" value="Genomic_DNA"/>
</dbReference>
<accession>A0A433Q6W0</accession>
<comment type="caution">
    <text evidence="2">The sequence shown here is derived from an EMBL/GenBank/DDBJ whole genome shotgun (WGS) entry which is preliminary data.</text>
</comment>
<evidence type="ECO:0008006" key="4">
    <source>
        <dbReference type="Google" id="ProtNLM"/>
    </source>
</evidence>
<protein>
    <recommendedName>
        <fullName evidence="4">Alpha/Beta hydrolase protein</fullName>
    </recommendedName>
</protein>
<keyword evidence="3" id="KW-1185">Reference proteome</keyword>
<reference evidence="2 3" key="1">
    <citation type="journal article" date="2018" name="New Phytol.">
        <title>Phylogenomics of Endogonaceae and evolution of mycorrhizas within Mucoromycota.</title>
        <authorList>
            <person name="Chang Y."/>
            <person name="Desiro A."/>
            <person name="Na H."/>
            <person name="Sandor L."/>
            <person name="Lipzen A."/>
            <person name="Clum A."/>
            <person name="Barry K."/>
            <person name="Grigoriev I.V."/>
            <person name="Martin F.M."/>
            <person name="Stajich J.E."/>
            <person name="Smith M.E."/>
            <person name="Bonito G."/>
            <person name="Spatafora J.W."/>
        </authorList>
    </citation>
    <scope>NUCLEOTIDE SEQUENCE [LARGE SCALE GENOMIC DNA]</scope>
    <source>
        <strain evidence="2 3">AD002</strain>
    </source>
</reference>
<evidence type="ECO:0000313" key="3">
    <source>
        <dbReference type="Proteomes" id="UP000274822"/>
    </source>
</evidence>
<evidence type="ECO:0000256" key="1">
    <source>
        <dbReference type="SAM" id="MobiDB-lite"/>
    </source>
</evidence>
<evidence type="ECO:0000313" key="2">
    <source>
        <dbReference type="EMBL" id="RUS25510.1"/>
    </source>
</evidence>
<feature type="region of interest" description="Disordered" evidence="1">
    <location>
        <begin position="97"/>
        <end position="131"/>
    </location>
</feature>
<dbReference type="Gene3D" id="3.40.50.1820">
    <property type="entry name" value="alpha/beta hydrolase"/>
    <property type="match status" value="1"/>
</dbReference>
<dbReference type="InterPro" id="IPR029058">
    <property type="entry name" value="AB_hydrolase_fold"/>
</dbReference>
<dbReference type="Proteomes" id="UP000274822">
    <property type="component" value="Unassembled WGS sequence"/>
</dbReference>
<sequence length="273" mass="30458">MAIPNPFKRTFPYPQGGLDCRYLITHMPSRSYSVRTLTTVSTPHRGSPVMDWFRDHVGVGVVASIADAANKAAEEAGMREPQTSSMELERGKEAVRRVYDSEPRYHADGSRDAKSGNGASHKQDNSRTSSSFSLPFTLPSLPSLHLNPTTLLDPLLSRVVQTLDTPAYSNLTTDYCIGHFNPNTPDVSGVRYYSYGAATQIPIWSLLGFPWEVISEKEGPNDGLVSVRSARWGKYIETVDATHWDLNGSNNMQVFNWFHIYCGIKREVGQIRM</sequence>
<organism evidence="2 3">
    <name type="scientific">Jimgerdemannia flammicorona</name>
    <dbReference type="NCBI Taxonomy" id="994334"/>
    <lineage>
        <taxon>Eukaryota</taxon>
        <taxon>Fungi</taxon>
        <taxon>Fungi incertae sedis</taxon>
        <taxon>Mucoromycota</taxon>
        <taxon>Mucoromycotina</taxon>
        <taxon>Endogonomycetes</taxon>
        <taxon>Endogonales</taxon>
        <taxon>Endogonaceae</taxon>
        <taxon>Jimgerdemannia</taxon>
    </lineage>
</organism>
<feature type="compositionally biased region" description="Basic and acidic residues" evidence="1">
    <location>
        <begin position="97"/>
        <end position="114"/>
    </location>
</feature>
<name>A0A433Q6W0_9FUNG</name>
<proteinExistence type="predicted"/>
<gene>
    <name evidence="2" type="ORF">BC938DRAFT_472046</name>
</gene>
<dbReference type="AlphaFoldDB" id="A0A433Q6W0"/>
<dbReference type="SUPFAM" id="SSF53474">
    <property type="entry name" value="alpha/beta-Hydrolases"/>
    <property type="match status" value="1"/>
</dbReference>